<evidence type="ECO:0000259" key="9">
    <source>
        <dbReference type="PROSITE" id="PS50262"/>
    </source>
</evidence>
<dbReference type="PROSITE" id="PS50262">
    <property type="entry name" value="G_PROTEIN_RECEP_F1_2"/>
    <property type="match status" value="1"/>
</dbReference>
<feature type="transmembrane region" description="Helical" evidence="8">
    <location>
        <begin position="311"/>
        <end position="332"/>
    </location>
</feature>
<dbReference type="InterPro" id="IPR017452">
    <property type="entry name" value="GPCR_Rhodpsn_7TM"/>
</dbReference>
<proteinExistence type="predicted"/>
<evidence type="ECO:0000256" key="6">
    <source>
        <dbReference type="ARBA" id="ARBA00023170"/>
    </source>
</evidence>
<evidence type="ECO:0000256" key="4">
    <source>
        <dbReference type="ARBA" id="ARBA00023040"/>
    </source>
</evidence>
<feature type="transmembrane region" description="Helical" evidence="8">
    <location>
        <begin position="52"/>
        <end position="72"/>
    </location>
</feature>
<evidence type="ECO:0000256" key="3">
    <source>
        <dbReference type="ARBA" id="ARBA00022989"/>
    </source>
</evidence>
<name>A0A7E4VHF6_PANRE</name>
<dbReference type="PANTHER" id="PTHR24238:SF20">
    <property type="entry name" value="G_PROTEIN_RECEP_F1_2 DOMAIN-CONTAINING PROTEIN"/>
    <property type="match status" value="1"/>
</dbReference>
<reference evidence="10" key="1">
    <citation type="journal article" date="2013" name="Genetics">
        <title>The draft genome and transcriptome of Panagrellus redivivus are shaped by the harsh demands of a free-living lifestyle.</title>
        <authorList>
            <person name="Srinivasan J."/>
            <person name="Dillman A.R."/>
            <person name="Macchietto M.G."/>
            <person name="Heikkinen L."/>
            <person name="Lakso M."/>
            <person name="Fracchia K.M."/>
            <person name="Antoshechkin I."/>
            <person name="Mortazavi A."/>
            <person name="Wong G."/>
            <person name="Sternberg P.W."/>
        </authorList>
    </citation>
    <scope>NUCLEOTIDE SEQUENCE [LARGE SCALE GENOMIC DNA]</scope>
    <source>
        <strain evidence="10">MT8872</strain>
    </source>
</reference>
<evidence type="ECO:0000313" key="10">
    <source>
        <dbReference type="Proteomes" id="UP000492821"/>
    </source>
</evidence>
<dbReference type="SUPFAM" id="SSF81321">
    <property type="entry name" value="Family A G protein-coupled receptor-like"/>
    <property type="match status" value="1"/>
</dbReference>
<feature type="transmembrane region" description="Helical" evidence="8">
    <location>
        <begin position="132"/>
        <end position="151"/>
    </location>
</feature>
<evidence type="ECO:0000256" key="8">
    <source>
        <dbReference type="SAM" id="Phobius"/>
    </source>
</evidence>
<dbReference type="GO" id="GO:0008188">
    <property type="term" value="F:neuropeptide receptor activity"/>
    <property type="evidence" value="ECO:0007669"/>
    <property type="project" value="TreeGrafter"/>
</dbReference>
<dbReference type="CDD" id="cd00637">
    <property type="entry name" value="7tm_classA_rhodopsin-like"/>
    <property type="match status" value="1"/>
</dbReference>
<organism evidence="10 11">
    <name type="scientific">Panagrellus redivivus</name>
    <name type="common">Microworm</name>
    <dbReference type="NCBI Taxonomy" id="6233"/>
    <lineage>
        <taxon>Eukaryota</taxon>
        <taxon>Metazoa</taxon>
        <taxon>Ecdysozoa</taxon>
        <taxon>Nematoda</taxon>
        <taxon>Chromadorea</taxon>
        <taxon>Rhabditida</taxon>
        <taxon>Tylenchina</taxon>
        <taxon>Panagrolaimomorpha</taxon>
        <taxon>Panagrolaimoidea</taxon>
        <taxon>Panagrolaimidae</taxon>
        <taxon>Panagrellus</taxon>
    </lineage>
</organism>
<keyword evidence="5 8" id="KW-0472">Membrane</keyword>
<dbReference type="AlphaFoldDB" id="A0A7E4VHF6"/>
<dbReference type="GO" id="GO:0005886">
    <property type="term" value="C:plasma membrane"/>
    <property type="evidence" value="ECO:0007669"/>
    <property type="project" value="TreeGrafter"/>
</dbReference>
<keyword evidence="6" id="KW-0675">Receptor</keyword>
<feature type="transmembrane region" description="Helical" evidence="8">
    <location>
        <begin position="93"/>
        <end position="112"/>
    </location>
</feature>
<keyword evidence="3 8" id="KW-1133">Transmembrane helix</keyword>
<keyword evidence="7" id="KW-0807">Transducer</keyword>
<keyword evidence="2 8" id="KW-0812">Transmembrane</keyword>
<dbReference type="Proteomes" id="UP000492821">
    <property type="component" value="Unassembled WGS sequence"/>
</dbReference>
<evidence type="ECO:0000313" key="11">
    <source>
        <dbReference type="WBParaSite" id="Pan_g20998.t1"/>
    </source>
</evidence>
<reference evidence="11" key="2">
    <citation type="submission" date="2020-10" db="UniProtKB">
        <authorList>
            <consortium name="WormBaseParasite"/>
        </authorList>
    </citation>
    <scope>IDENTIFICATION</scope>
</reference>
<evidence type="ECO:0000256" key="7">
    <source>
        <dbReference type="ARBA" id="ARBA00023224"/>
    </source>
</evidence>
<sequence length="386" mass="44058">MALIPVSTMSLSFDRGGIGSAPPFRLQSIPHTADAFEAASSHPGRIINYDDVVAGTFLFVFGGVGIAFYTIVTLSMMRMSKDIVGFRFLISQSISDILLLIQFGIWPGIVIVSQNEIIPASWRFYVHVYLDFTWWAMVYHYPIVAWSRLAAVRFPNWFRTLKPQMCTMICSLAWIIGLVQSILEHQFSWFEALHYDPKLYGLTTDWDRYNTHGTATYYMIFNVSSMILPFPFYGVALYVLFTRQRRQMVDPMRIRIRGNSVASSITNGISAQRSLSIETRLLIPCIINTVLFVVGQVFITLCSKYTGKWISWSLMAIFAANSFVNPVLYVCFSSVIRRHLFADCRKRWSASSVYKDYDYRSSSQISMTFAQRSSLIKVKKEPDSGS</sequence>
<comment type="subcellular location">
    <subcellularLocation>
        <location evidence="1">Membrane</location>
        <topology evidence="1">Multi-pass membrane protein</topology>
    </subcellularLocation>
</comment>
<accession>A0A7E4VHF6</accession>
<protein>
    <submittedName>
        <fullName evidence="11">G_PROTEIN_RECEP_F1_2 domain-containing protein</fullName>
    </submittedName>
</protein>
<feature type="domain" description="G-protein coupled receptors family 1 profile" evidence="9">
    <location>
        <begin position="65"/>
        <end position="329"/>
    </location>
</feature>
<keyword evidence="10" id="KW-1185">Reference proteome</keyword>
<feature type="transmembrane region" description="Helical" evidence="8">
    <location>
        <begin position="281"/>
        <end position="299"/>
    </location>
</feature>
<dbReference type="PANTHER" id="PTHR24238">
    <property type="entry name" value="G-PROTEIN COUPLED RECEPTOR"/>
    <property type="match status" value="1"/>
</dbReference>
<feature type="transmembrane region" description="Helical" evidence="8">
    <location>
        <begin position="217"/>
        <end position="241"/>
    </location>
</feature>
<feature type="transmembrane region" description="Helical" evidence="8">
    <location>
        <begin position="163"/>
        <end position="183"/>
    </location>
</feature>
<dbReference type="WBParaSite" id="Pan_g20998.t1">
    <property type="protein sequence ID" value="Pan_g20998.t1"/>
    <property type="gene ID" value="Pan_g20998"/>
</dbReference>
<evidence type="ECO:0000256" key="5">
    <source>
        <dbReference type="ARBA" id="ARBA00023136"/>
    </source>
</evidence>
<keyword evidence="4" id="KW-0297">G-protein coupled receptor</keyword>
<evidence type="ECO:0000256" key="1">
    <source>
        <dbReference type="ARBA" id="ARBA00004141"/>
    </source>
</evidence>
<evidence type="ECO:0000256" key="2">
    <source>
        <dbReference type="ARBA" id="ARBA00022692"/>
    </source>
</evidence>
<dbReference type="Gene3D" id="1.20.1070.10">
    <property type="entry name" value="Rhodopsin 7-helix transmembrane proteins"/>
    <property type="match status" value="1"/>
</dbReference>